<feature type="compositionally biased region" description="Low complexity" evidence="1">
    <location>
        <begin position="336"/>
        <end position="347"/>
    </location>
</feature>
<keyword evidence="3" id="KW-1185">Reference proteome</keyword>
<evidence type="ECO:0000256" key="1">
    <source>
        <dbReference type="SAM" id="MobiDB-lite"/>
    </source>
</evidence>
<feature type="region of interest" description="Disordered" evidence="1">
    <location>
        <begin position="279"/>
        <end position="356"/>
    </location>
</feature>
<name>K1Y5X4_MARBU</name>
<feature type="region of interest" description="Disordered" evidence="1">
    <location>
        <begin position="45"/>
        <end position="87"/>
    </location>
</feature>
<evidence type="ECO:0000313" key="2">
    <source>
        <dbReference type="EMBL" id="EKD20589.1"/>
    </source>
</evidence>
<dbReference type="AlphaFoldDB" id="K1Y5X4"/>
<proteinExistence type="predicted"/>
<dbReference type="HOGENOM" id="CLU_778619_0_0_1"/>
<dbReference type="Proteomes" id="UP000006753">
    <property type="component" value="Unassembled WGS sequence"/>
</dbReference>
<feature type="region of interest" description="Disordered" evidence="1">
    <location>
        <begin position="109"/>
        <end position="132"/>
    </location>
</feature>
<dbReference type="InParanoid" id="K1Y5X4"/>
<organism evidence="2 3">
    <name type="scientific">Marssonina brunnea f. sp. multigermtubi (strain MB_m1)</name>
    <name type="common">Marssonina leaf spot fungus</name>
    <dbReference type="NCBI Taxonomy" id="1072389"/>
    <lineage>
        <taxon>Eukaryota</taxon>
        <taxon>Fungi</taxon>
        <taxon>Dikarya</taxon>
        <taxon>Ascomycota</taxon>
        <taxon>Pezizomycotina</taxon>
        <taxon>Leotiomycetes</taxon>
        <taxon>Helotiales</taxon>
        <taxon>Drepanopezizaceae</taxon>
        <taxon>Drepanopeziza</taxon>
    </lineage>
</organism>
<accession>K1Y5X4</accession>
<sequence length="356" mass="39653">MAMPFMRCHAMLCYALLRHTDTETDSLVPSSAASMHALYVPIFRSNREGGPAESDQQQQQQQQQQPPSPRKPETATGSAQPGSLPGLFPIAATRQASRESRWRNLLLRTTTKKKTTTTTTTTLPPSLSRIPSINMPALDPQLVQALAERSVHLVARQLQQHEILEATIVSRRRRRRRLQPTDGRVVIEKRAGERATVFLCLGLGWGRRDGTGWRPWEMCNQWEGKWSGNSCPRGLSTGDGDGDDQRLEDAAQMRADVGHGGGKFSWIVNFEGWQSDKSLVTTTQTQPQIQDTKPQTKSKKRRPCVSSPPPRRSTTAAPTSRKSTSRRVPCPDTRTARTTRTTTTRAAGPGGRRTRR</sequence>
<protein>
    <submittedName>
        <fullName evidence="2">Uncharacterized protein</fullName>
    </submittedName>
</protein>
<reference evidence="2 3" key="1">
    <citation type="journal article" date="2012" name="BMC Genomics">
        <title>Sequencing the genome of Marssonina brunnea reveals fungus-poplar co-evolution.</title>
        <authorList>
            <person name="Zhu S."/>
            <person name="Cao Y.-Z."/>
            <person name="Jiang C."/>
            <person name="Tan B.-Y."/>
            <person name="Wang Z."/>
            <person name="Feng S."/>
            <person name="Zhang L."/>
            <person name="Su X.-H."/>
            <person name="Brejova B."/>
            <person name="Vinar T."/>
            <person name="Xu M."/>
            <person name="Wang M.-X."/>
            <person name="Zhang S.-G."/>
            <person name="Huang M.-R."/>
            <person name="Wu R."/>
            <person name="Zhou Y."/>
        </authorList>
    </citation>
    <scope>NUCLEOTIDE SEQUENCE [LARGE SCALE GENOMIC DNA]</scope>
    <source>
        <strain evidence="2 3">MB_m1</strain>
    </source>
</reference>
<evidence type="ECO:0000313" key="3">
    <source>
        <dbReference type="Proteomes" id="UP000006753"/>
    </source>
</evidence>
<feature type="compositionally biased region" description="Low complexity" evidence="1">
    <location>
        <begin position="281"/>
        <end position="295"/>
    </location>
</feature>
<dbReference type="EMBL" id="JH921429">
    <property type="protein sequence ID" value="EKD20589.1"/>
    <property type="molecule type" value="Genomic_DNA"/>
</dbReference>
<gene>
    <name evidence="2" type="ORF">MBM_01271</name>
</gene>
<feature type="compositionally biased region" description="Low complexity" evidence="1">
    <location>
        <begin position="56"/>
        <end position="65"/>
    </location>
</feature>
<dbReference type="KEGG" id="mbe:MBM_01271"/>
<feature type="compositionally biased region" description="Low complexity" evidence="1">
    <location>
        <begin position="312"/>
        <end position="322"/>
    </location>
</feature>